<sequence length="469" mass="53013">MEHIPGRRRNPWIDFALITFILALTGAIVFFITSEDGKAFSHSQKTAAGSPIDSTVTKESSTFPEVLVVTEKSTERSVPFFIQYPQIEDEKFNTIIEDYIQKSKKSYINDMLKSKNKDGNTSPPAALTIQLDTYQHNGKYFSFVFTEHISKNDKDIKTNIKTIFYDKENARTIDIRTLLGEDINSLETLSHHIRTRLKTSPTSRRSIWPDKVDLATEPRWVLFDQFAISHNELIIYFDAGMIAPAKVGPLSINVSLSFLNPLLASDFQQPIGTTETPPASQGNEQKRVALTFDDGPHPEVTLQILQCLERYHAKATFFMLGNRVQHYPDIARKVKDAGHELGNHTWSHPVLTKLTAAQVMNEFATTEEAIFNATGQEATVFRPPYGATNEAIEQNLPRDGILWSIDTLDWKHKNADKVVAMVKQQIHNNAIILMHDIHQSTADALPAVLEFLSKEGYEFVTVSEILPYH</sequence>
<evidence type="ECO:0000313" key="6">
    <source>
        <dbReference type="Proteomes" id="UP000030437"/>
    </source>
</evidence>
<dbReference type="InterPro" id="IPR002509">
    <property type="entry name" value="NODB_dom"/>
</dbReference>
<organism evidence="5 6">
    <name type="scientific">Lysinibacillus odysseyi 34hs-1 = NBRC 100172</name>
    <dbReference type="NCBI Taxonomy" id="1220589"/>
    <lineage>
        <taxon>Bacteria</taxon>
        <taxon>Bacillati</taxon>
        <taxon>Bacillota</taxon>
        <taxon>Bacilli</taxon>
        <taxon>Bacillales</taxon>
        <taxon>Bacillaceae</taxon>
        <taxon>Lysinibacillus</taxon>
    </lineage>
</organism>
<dbReference type="Pfam" id="PF01522">
    <property type="entry name" value="Polysacc_deac_1"/>
    <property type="match status" value="1"/>
</dbReference>
<evidence type="ECO:0000256" key="1">
    <source>
        <dbReference type="ARBA" id="ARBA00022723"/>
    </source>
</evidence>
<dbReference type="STRING" id="1220589.CD32_08370"/>
<dbReference type="GO" id="GO:0016020">
    <property type="term" value="C:membrane"/>
    <property type="evidence" value="ECO:0007669"/>
    <property type="project" value="TreeGrafter"/>
</dbReference>
<dbReference type="GO" id="GO:0005975">
    <property type="term" value="P:carbohydrate metabolic process"/>
    <property type="evidence" value="ECO:0007669"/>
    <property type="project" value="InterPro"/>
</dbReference>
<protein>
    <recommendedName>
        <fullName evidence="4">NodB homology domain-containing protein</fullName>
    </recommendedName>
</protein>
<feature type="domain" description="NodB homology" evidence="4">
    <location>
        <begin position="286"/>
        <end position="460"/>
    </location>
</feature>
<evidence type="ECO:0000313" key="5">
    <source>
        <dbReference type="EMBL" id="KGR85847.1"/>
    </source>
</evidence>
<dbReference type="PANTHER" id="PTHR10587:SF133">
    <property type="entry name" value="CHITIN DEACETYLASE 1-RELATED"/>
    <property type="match status" value="1"/>
</dbReference>
<dbReference type="PANTHER" id="PTHR10587">
    <property type="entry name" value="GLYCOSYL TRANSFERASE-RELATED"/>
    <property type="match status" value="1"/>
</dbReference>
<dbReference type="InterPro" id="IPR011330">
    <property type="entry name" value="Glyco_hydro/deAcase_b/a-brl"/>
</dbReference>
<keyword evidence="2" id="KW-0378">Hydrolase</keyword>
<dbReference type="SUPFAM" id="SSF88713">
    <property type="entry name" value="Glycoside hydrolase/deacetylase"/>
    <property type="match status" value="1"/>
</dbReference>
<dbReference type="Gene3D" id="3.20.20.370">
    <property type="entry name" value="Glycoside hydrolase/deacetylase"/>
    <property type="match status" value="1"/>
</dbReference>
<dbReference type="InterPro" id="IPR050248">
    <property type="entry name" value="Polysacc_deacetylase_ArnD"/>
</dbReference>
<feature type="transmembrane region" description="Helical" evidence="3">
    <location>
        <begin position="12"/>
        <end position="32"/>
    </location>
</feature>
<keyword evidence="6" id="KW-1185">Reference proteome</keyword>
<dbReference type="PROSITE" id="PS51677">
    <property type="entry name" value="NODB"/>
    <property type="match status" value="1"/>
</dbReference>
<dbReference type="Pfam" id="PF11738">
    <property type="entry name" value="DUF3298"/>
    <property type="match status" value="1"/>
</dbReference>
<name>A0A0A3JFQ7_9BACI</name>
<dbReference type="EMBL" id="JPVP01000053">
    <property type="protein sequence ID" value="KGR85847.1"/>
    <property type="molecule type" value="Genomic_DNA"/>
</dbReference>
<dbReference type="eggNOG" id="COG0726">
    <property type="taxonomic scope" value="Bacteria"/>
</dbReference>
<dbReference type="RefSeq" id="WP_036153390.1">
    <property type="nucleotide sequence ID" value="NZ_AVCX01000008.1"/>
</dbReference>
<proteinExistence type="predicted"/>
<dbReference type="GO" id="GO:0016810">
    <property type="term" value="F:hydrolase activity, acting on carbon-nitrogen (but not peptide) bonds"/>
    <property type="evidence" value="ECO:0007669"/>
    <property type="project" value="InterPro"/>
</dbReference>
<accession>A0A0A3JFQ7</accession>
<keyword evidence="3" id="KW-1133">Transmembrane helix</keyword>
<dbReference type="GO" id="GO:0046872">
    <property type="term" value="F:metal ion binding"/>
    <property type="evidence" value="ECO:0007669"/>
    <property type="project" value="UniProtKB-KW"/>
</dbReference>
<dbReference type="OrthoDB" id="9812065at2"/>
<dbReference type="AlphaFoldDB" id="A0A0A3JFQ7"/>
<keyword evidence="3" id="KW-0472">Membrane</keyword>
<evidence type="ECO:0000259" key="4">
    <source>
        <dbReference type="PROSITE" id="PS51677"/>
    </source>
</evidence>
<comment type="caution">
    <text evidence="5">The sequence shown here is derived from an EMBL/GenBank/DDBJ whole genome shotgun (WGS) entry which is preliminary data.</text>
</comment>
<evidence type="ECO:0000256" key="2">
    <source>
        <dbReference type="ARBA" id="ARBA00022801"/>
    </source>
</evidence>
<dbReference type="Proteomes" id="UP000030437">
    <property type="component" value="Unassembled WGS sequence"/>
</dbReference>
<evidence type="ECO:0000256" key="3">
    <source>
        <dbReference type="SAM" id="Phobius"/>
    </source>
</evidence>
<keyword evidence="1" id="KW-0479">Metal-binding</keyword>
<keyword evidence="3" id="KW-0812">Transmembrane</keyword>
<dbReference type="InterPro" id="IPR037126">
    <property type="entry name" value="PdaC/RsiV-like_sf"/>
</dbReference>
<gene>
    <name evidence="5" type="ORF">CD32_08370</name>
</gene>
<dbReference type="InterPro" id="IPR021729">
    <property type="entry name" value="DUF3298"/>
</dbReference>
<dbReference type="Gene3D" id="3.90.640.20">
    <property type="entry name" value="Heat-shock cognate protein, ATPase"/>
    <property type="match status" value="1"/>
</dbReference>
<reference evidence="5 6" key="1">
    <citation type="submission" date="2014-02" db="EMBL/GenBank/DDBJ databases">
        <title>Draft genome sequence of Lysinibacillus odysseyi NBRC 100172.</title>
        <authorList>
            <person name="Zhang F."/>
            <person name="Wang G."/>
            <person name="Zhang L."/>
        </authorList>
    </citation>
    <scope>NUCLEOTIDE SEQUENCE [LARGE SCALE GENOMIC DNA]</scope>
    <source>
        <strain evidence="5 6">NBRC 100172</strain>
    </source>
</reference>